<evidence type="ECO:0008006" key="3">
    <source>
        <dbReference type="Google" id="ProtNLM"/>
    </source>
</evidence>
<dbReference type="GO" id="GO:0043165">
    <property type="term" value="P:Gram-negative-bacterium-type cell outer membrane assembly"/>
    <property type="evidence" value="ECO:0007669"/>
    <property type="project" value="InterPro"/>
</dbReference>
<dbReference type="Gene3D" id="3.30.160.150">
    <property type="entry name" value="Lipoprotein like domain"/>
    <property type="match status" value="1"/>
</dbReference>
<dbReference type="GO" id="GO:0019867">
    <property type="term" value="C:outer membrane"/>
    <property type="evidence" value="ECO:0007669"/>
    <property type="project" value="InterPro"/>
</dbReference>
<sequence length="178" mass="18891">MHPKVRASAIAGLILAAALVGGCTVRPMLATTSTTFGEQNSALPSVSIAEVNTRYAQEVRNHLIFLMNGGAGQPANPAYRLTLNVTRSVFSSVQVQSGGVDEPTAGSVQLTGRYTLVDAATGKTVATGNQQATASFDRPRQEFAVLRAERDAENRAARELAEFIRLSLAQDFVRVSGQ</sequence>
<dbReference type="RefSeq" id="WP_244630260.1">
    <property type="nucleotide sequence ID" value="NZ_BMIF01000003.1"/>
</dbReference>
<keyword evidence="2" id="KW-1185">Reference proteome</keyword>
<organism evidence="1 2">
    <name type="scientific">Nitratireductor aestuarii</name>
    <dbReference type="NCBI Taxonomy" id="1735103"/>
    <lineage>
        <taxon>Bacteria</taxon>
        <taxon>Pseudomonadati</taxon>
        <taxon>Pseudomonadota</taxon>
        <taxon>Alphaproteobacteria</taxon>
        <taxon>Hyphomicrobiales</taxon>
        <taxon>Phyllobacteriaceae</taxon>
        <taxon>Nitratireductor</taxon>
    </lineage>
</organism>
<protein>
    <recommendedName>
        <fullName evidence="3">LPS-assembly lipoprotein</fullName>
    </recommendedName>
</protein>
<name>A0A916RLF8_9HYPH</name>
<reference evidence="1" key="1">
    <citation type="journal article" date="2014" name="Int. J. Syst. Evol. Microbiol.">
        <title>Complete genome sequence of Corynebacterium casei LMG S-19264T (=DSM 44701T), isolated from a smear-ripened cheese.</title>
        <authorList>
            <consortium name="US DOE Joint Genome Institute (JGI-PGF)"/>
            <person name="Walter F."/>
            <person name="Albersmeier A."/>
            <person name="Kalinowski J."/>
            <person name="Ruckert C."/>
        </authorList>
    </citation>
    <scope>NUCLEOTIDE SEQUENCE</scope>
    <source>
        <strain evidence="1">CGMCC 1.15320</strain>
    </source>
</reference>
<gene>
    <name evidence="1" type="ORF">GCM10011385_13440</name>
</gene>
<evidence type="ECO:0000313" key="1">
    <source>
        <dbReference type="EMBL" id="GGA61033.1"/>
    </source>
</evidence>
<reference evidence="1" key="2">
    <citation type="submission" date="2020-09" db="EMBL/GenBank/DDBJ databases">
        <authorList>
            <person name="Sun Q."/>
            <person name="Zhou Y."/>
        </authorList>
    </citation>
    <scope>NUCLEOTIDE SEQUENCE</scope>
    <source>
        <strain evidence="1">CGMCC 1.15320</strain>
    </source>
</reference>
<accession>A0A916RLF8</accession>
<dbReference type="Proteomes" id="UP000636264">
    <property type="component" value="Unassembled WGS sequence"/>
</dbReference>
<evidence type="ECO:0000313" key="2">
    <source>
        <dbReference type="Proteomes" id="UP000636264"/>
    </source>
</evidence>
<dbReference type="EMBL" id="BMIF01000003">
    <property type="protein sequence ID" value="GGA61033.1"/>
    <property type="molecule type" value="Genomic_DNA"/>
</dbReference>
<comment type="caution">
    <text evidence="1">The sequence shown here is derived from an EMBL/GenBank/DDBJ whole genome shotgun (WGS) entry which is preliminary data.</text>
</comment>
<dbReference type="PROSITE" id="PS51257">
    <property type="entry name" value="PROKAR_LIPOPROTEIN"/>
    <property type="match status" value="1"/>
</dbReference>
<dbReference type="AlphaFoldDB" id="A0A916RLF8"/>
<proteinExistence type="predicted"/>